<evidence type="ECO:0000259" key="4">
    <source>
        <dbReference type="PROSITE" id="PS51278"/>
    </source>
</evidence>
<reference evidence="5 6" key="1">
    <citation type="submission" date="2020-07" db="EMBL/GenBank/DDBJ databases">
        <title>The yeast mating-type switching endonuclease HO is a domesticated member of an unorthodox homing genetic element family.</title>
        <authorList>
            <person name="Coughlan A.Y."/>
            <person name="Lombardi L."/>
            <person name="Braun-Galleani S."/>
            <person name="Martos A.R."/>
            <person name="Galeote V."/>
            <person name="Bigey F."/>
            <person name="Dequin S."/>
            <person name="Byrne K.P."/>
            <person name="Wolfe K.H."/>
        </authorList>
    </citation>
    <scope>NUCLEOTIDE SEQUENCE [LARGE SCALE GENOMIC DNA]</scope>
    <source>
        <strain evidence="5 6">NRRL Y-6702</strain>
    </source>
</reference>
<dbReference type="Gene3D" id="3.40.50.620">
    <property type="entry name" value="HUPs"/>
    <property type="match status" value="1"/>
</dbReference>
<dbReference type="PANTHER" id="PTHR45937:SF1">
    <property type="entry name" value="ASPARAGINE SYNTHETASE DOMAIN-CONTAINING PROTEIN 1"/>
    <property type="match status" value="1"/>
</dbReference>
<evidence type="ECO:0000313" key="5">
    <source>
        <dbReference type="EMBL" id="QLG71690.1"/>
    </source>
</evidence>
<dbReference type="AlphaFoldDB" id="A0A7H9AZ59"/>
<keyword evidence="1" id="KW-0028">Amino-acid biosynthesis</keyword>
<dbReference type="GO" id="GO:0006529">
    <property type="term" value="P:asparagine biosynthetic process"/>
    <property type="evidence" value="ECO:0007669"/>
    <property type="project" value="UniProtKB-KW"/>
</dbReference>
<dbReference type="SUPFAM" id="SSF56235">
    <property type="entry name" value="N-terminal nucleophile aminohydrolases (Ntn hydrolases)"/>
    <property type="match status" value="1"/>
</dbReference>
<dbReference type="RefSeq" id="XP_037143418.1">
    <property type="nucleotide sequence ID" value="XM_037287523.1"/>
</dbReference>
<dbReference type="Gene3D" id="3.60.20.10">
    <property type="entry name" value="Glutamine Phosphoribosylpyrophosphate, subunit 1, domain 1"/>
    <property type="match status" value="1"/>
</dbReference>
<dbReference type="PANTHER" id="PTHR45937">
    <property type="entry name" value="ASPARAGINE SYNTHETASE DOMAIN-CONTAINING PROTEIN 1"/>
    <property type="match status" value="1"/>
</dbReference>
<sequence length="518" mass="58691">MCGILLHFQPQLDASILLKNELLEFTEHSDSSQLCSDTSNIFNKIVPHVRARGPNYSSFRTSREHSTSWFSSVLSLREPFTTQSIEIHGRYVLQFNGELYNEEIKDNDTRFIANLLHLDDTGISEIIRSLDGEFAYTIYDKKERMFYFGRDSVGRRSLSYRLNESTGELFVASVTGKEEEFVDCIAGVIYTYDTQTKTLKQKDVIRNPFSICEDIDKEMTNLGSSIEKLYKELKFSTKKRVRSIHPMHIENSPIAVLFSGGLDCSVVASLVLEELRENSGDYQSISVELLNVGFENPRTGIMPSETPDRKLATSSAKALQALYPEIDIKLVEIDVPYSEYLAYRPQVVDLMYPKNTEMDLSIAIAFFFASKGSGFVTLPDGSRDKYQRKGIVLFSGLGADELFGGYHKLANKSSEELTKELTRQINSIYDRNLNRDDKVIACNGVEVRYPFLDESLITFSTGCIPLNYKVNKLILRKMASEKLYLIGICDEPKRAIQFGTKSAKMTKDGNKHGTDLLK</sequence>
<keyword evidence="3" id="KW-0315">Glutamine amidotransferase</keyword>
<dbReference type="PROSITE" id="PS51278">
    <property type="entry name" value="GATASE_TYPE_2"/>
    <property type="match status" value="1"/>
</dbReference>
<dbReference type="CDD" id="cd01991">
    <property type="entry name" value="Asn_synthase_B_C"/>
    <property type="match status" value="1"/>
</dbReference>
<dbReference type="InterPro" id="IPR017932">
    <property type="entry name" value="GATase_2_dom"/>
</dbReference>
<keyword evidence="2" id="KW-0061">Asparagine biosynthesis</keyword>
<dbReference type="Pfam" id="PF00733">
    <property type="entry name" value="Asn_synthase"/>
    <property type="match status" value="2"/>
</dbReference>
<dbReference type="Pfam" id="PF13537">
    <property type="entry name" value="GATase_7"/>
    <property type="match status" value="1"/>
</dbReference>
<protein>
    <recommendedName>
        <fullName evidence="4">Glutamine amidotransferase type-2 domain-containing protein</fullName>
    </recommendedName>
</protein>
<evidence type="ECO:0000313" key="6">
    <source>
        <dbReference type="Proteomes" id="UP000509704"/>
    </source>
</evidence>
<feature type="domain" description="Glutamine amidotransferase type-2" evidence="4">
    <location>
        <begin position="2"/>
        <end position="210"/>
    </location>
</feature>
<evidence type="ECO:0000256" key="1">
    <source>
        <dbReference type="ARBA" id="ARBA00022605"/>
    </source>
</evidence>
<accession>A0A7H9AZ59</accession>
<keyword evidence="6" id="KW-1185">Reference proteome</keyword>
<dbReference type="InterPro" id="IPR029055">
    <property type="entry name" value="Ntn_hydrolases_N"/>
</dbReference>
<proteinExistence type="predicted"/>
<gene>
    <name evidence="5" type="ORF">HG535_0C00390</name>
</gene>
<evidence type="ECO:0000256" key="2">
    <source>
        <dbReference type="ARBA" id="ARBA00022888"/>
    </source>
</evidence>
<dbReference type="KEGG" id="zmk:HG535_0C00390"/>
<dbReference type="EMBL" id="CP058606">
    <property type="protein sequence ID" value="QLG71690.1"/>
    <property type="molecule type" value="Genomic_DNA"/>
</dbReference>
<dbReference type="InterPro" id="IPR051857">
    <property type="entry name" value="Asn_synthetase_domain"/>
</dbReference>
<evidence type="ECO:0000256" key="3">
    <source>
        <dbReference type="ARBA" id="ARBA00022962"/>
    </source>
</evidence>
<dbReference type="Proteomes" id="UP000509704">
    <property type="component" value="Chromosome 3"/>
</dbReference>
<name>A0A7H9AZ59_ZYGMR</name>
<dbReference type="InterPro" id="IPR014729">
    <property type="entry name" value="Rossmann-like_a/b/a_fold"/>
</dbReference>
<dbReference type="GeneID" id="59235386"/>
<dbReference type="InterPro" id="IPR001962">
    <property type="entry name" value="Asn_synthase"/>
</dbReference>
<organism evidence="5 6">
    <name type="scientific">Zygotorulaspora mrakii</name>
    <name type="common">Zygosaccharomyces mrakii</name>
    <dbReference type="NCBI Taxonomy" id="42260"/>
    <lineage>
        <taxon>Eukaryota</taxon>
        <taxon>Fungi</taxon>
        <taxon>Dikarya</taxon>
        <taxon>Ascomycota</taxon>
        <taxon>Saccharomycotina</taxon>
        <taxon>Saccharomycetes</taxon>
        <taxon>Saccharomycetales</taxon>
        <taxon>Saccharomycetaceae</taxon>
        <taxon>Zygotorulaspora</taxon>
    </lineage>
</organism>
<dbReference type="GO" id="GO:0004066">
    <property type="term" value="F:asparagine synthase (glutamine-hydrolyzing) activity"/>
    <property type="evidence" value="ECO:0007669"/>
    <property type="project" value="InterPro"/>
</dbReference>
<dbReference type="OrthoDB" id="10252281at2759"/>
<dbReference type="SUPFAM" id="SSF52402">
    <property type="entry name" value="Adenine nucleotide alpha hydrolases-like"/>
    <property type="match status" value="1"/>
</dbReference>